<keyword evidence="6" id="KW-0276">Fatty acid metabolism</keyword>
<feature type="domain" description="Lipoxygenase" evidence="15">
    <location>
        <begin position="162"/>
        <end position="872"/>
    </location>
</feature>
<accession>A0A8T2UUG6</accession>
<reference evidence="16" key="1">
    <citation type="submission" date="2021-08" db="EMBL/GenBank/DDBJ databases">
        <title>WGS assembly of Ceratopteris richardii.</title>
        <authorList>
            <person name="Marchant D.B."/>
            <person name="Chen G."/>
            <person name="Jenkins J."/>
            <person name="Shu S."/>
            <person name="Leebens-Mack J."/>
            <person name="Grimwood J."/>
            <person name="Schmutz J."/>
            <person name="Soltis P."/>
            <person name="Soltis D."/>
            <person name="Chen Z.-H."/>
        </authorList>
    </citation>
    <scope>NUCLEOTIDE SEQUENCE</scope>
    <source>
        <strain evidence="16">Whitten #5841</strain>
        <tissue evidence="16">Leaf</tissue>
    </source>
</reference>
<dbReference type="SUPFAM" id="SSF48484">
    <property type="entry name" value="Lipoxigenase"/>
    <property type="match status" value="1"/>
</dbReference>
<evidence type="ECO:0000313" key="17">
    <source>
        <dbReference type="Proteomes" id="UP000825935"/>
    </source>
</evidence>
<dbReference type="OMA" id="DIKDASW"/>
<dbReference type="InterPro" id="IPR013819">
    <property type="entry name" value="LipOase_C"/>
</dbReference>
<organism evidence="16 17">
    <name type="scientific">Ceratopteris richardii</name>
    <name type="common">Triangle waterfern</name>
    <dbReference type="NCBI Taxonomy" id="49495"/>
    <lineage>
        <taxon>Eukaryota</taxon>
        <taxon>Viridiplantae</taxon>
        <taxon>Streptophyta</taxon>
        <taxon>Embryophyta</taxon>
        <taxon>Tracheophyta</taxon>
        <taxon>Polypodiopsida</taxon>
        <taxon>Polypodiidae</taxon>
        <taxon>Polypodiales</taxon>
        <taxon>Pteridineae</taxon>
        <taxon>Pteridaceae</taxon>
        <taxon>Parkerioideae</taxon>
        <taxon>Ceratopteris</taxon>
    </lineage>
</organism>
<evidence type="ECO:0008006" key="18">
    <source>
        <dbReference type="Google" id="ProtNLM"/>
    </source>
</evidence>
<keyword evidence="8 13" id="KW-0560">Oxidoreductase</keyword>
<dbReference type="EMBL" id="CM035409">
    <property type="protein sequence ID" value="KAH7439859.1"/>
    <property type="molecule type" value="Genomic_DNA"/>
</dbReference>
<evidence type="ECO:0000259" key="15">
    <source>
        <dbReference type="PROSITE" id="PS51393"/>
    </source>
</evidence>
<evidence type="ECO:0000256" key="4">
    <source>
        <dbReference type="ARBA" id="ARBA00022723"/>
    </source>
</evidence>
<dbReference type="GO" id="GO:0034440">
    <property type="term" value="P:lipid oxidation"/>
    <property type="evidence" value="ECO:0007669"/>
    <property type="project" value="InterPro"/>
</dbReference>
<evidence type="ECO:0000256" key="12">
    <source>
        <dbReference type="PROSITE-ProRule" id="PRU00152"/>
    </source>
</evidence>
<comment type="caution">
    <text evidence="16">The sequence shown here is derived from an EMBL/GenBank/DDBJ whole genome shotgun (WGS) entry which is preliminary data.</text>
</comment>
<dbReference type="InterPro" id="IPR001024">
    <property type="entry name" value="PLAT/LH2_dom"/>
</dbReference>
<sequence>MGQSPGKLFWGSPSASKEQLEFKAFVFLQRKNLFDLDDKLASVTDDVAHLAGKDIEFTLVSMERDEETGLGKRSKFADLEGWLSKDASIRADEGETYTVSFKVDKDFGTPGAILVENHHPNWFFLRHIALHTPSSVIYFSCLSWVYNHRHYDVPRVFFSNQRYLPHQTPDGLVDLRYLELEQLRGDGKGERLRPHRIYDYAVYNDLGDPDKDPKLYSRTILGGSKDFPYPRRCRTGRSRTRTDPASERPVELPELVYIPRDERFRRIKKSDFLGSSIKSFAHGAIPVIERILEGRESFDDMKDVNEIYSSGVDLRSNDVLPLTEQEKLAGMLDPFEMLKEIIDPETEDPHILKFPKPQIIQDNDMAWSEDDEFARQVLAGLNPMAIKRIKEFPITSKLDTDLYGESTSSITAAHLMGTMEGLTLEEAIAHKRLYVLDYHDVYLPYLERINALDGKAYASRTIFFLTGQGTLKLLAIELSLPPSKGKAKNSRVFVPPSSTGHEKMIWQLAKAHVSMNDAGYHQLVSHWLQTHAVIEPFIIATNRQLSAMHPIHALLIPHFKNTLNINAIARKMLINAYTGQFLIGGVIERTFSPGRYSMELSSVAYRSWRFDEQGLPADLRKRGMAIEDPSAKHGLKLLIKDYPFAVDGLDIWSAINQWVKEYVQLYYEDADTVKKDSELQGWWKEVKEVGHADIKEGWIDMKDVDALVNVLTTLIWLASAHHAAVNFGQYAYAGYMPNKPTTGRKLIPEDGDHEEHHLMLSNPQAYFLNAVSTRIQSIIVIAILEILSTHDNDEEYLGERTETPYWSSDERVLAVFQRFSECLRKVEADIIERNQDSSLNNRRGAANVPYTLLSPFSTQGLSGRGIPNSTSI</sequence>
<dbReference type="AlphaFoldDB" id="A0A8T2UUG6"/>
<comment type="similarity">
    <text evidence="2 13">Belongs to the lipoxygenase family.</text>
</comment>
<name>A0A8T2UUG6_CERRI</name>
<keyword evidence="17" id="KW-1185">Reference proteome</keyword>
<evidence type="ECO:0000256" key="11">
    <source>
        <dbReference type="ARBA" id="ARBA00023160"/>
    </source>
</evidence>
<dbReference type="Gene3D" id="1.20.245.10">
    <property type="entry name" value="Lipoxygenase-1, Domain 5"/>
    <property type="match status" value="1"/>
</dbReference>
<keyword evidence="3" id="KW-0444">Lipid biosynthesis</keyword>
<evidence type="ECO:0000256" key="3">
    <source>
        <dbReference type="ARBA" id="ARBA00022516"/>
    </source>
</evidence>
<dbReference type="InterPro" id="IPR036392">
    <property type="entry name" value="PLAT/LH2_dom_sf"/>
</dbReference>
<dbReference type="InterPro" id="IPR000907">
    <property type="entry name" value="LipOase"/>
</dbReference>
<dbReference type="GO" id="GO:0006633">
    <property type="term" value="P:fatty acid biosynthetic process"/>
    <property type="evidence" value="ECO:0007669"/>
    <property type="project" value="UniProtKB-KW"/>
</dbReference>
<dbReference type="Pfam" id="PF01477">
    <property type="entry name" value="PLAT"/>
    <property type="match status" value="1"/>
</dbReference>
<dbReference type="Gene3D" id="3.10.450.60">
    <property type="match status" value="1"/>
</dbReference>
<dbReference type="Gene3D" id="4.10.372.10">
    <property type="entry name" value="Lipoxygenase-1, Domain 3"/>
    <property type="match status" value="1"/>
</dbReference>
<evidence type="ECO:0000256" key="10">
    <source>
        <dbReference type="ARBA" id="ARBA00023098"/>
    </source>
</evidence>
<keyword evidence="4 13" id="KW-0479">Metal-binding</keyword>
<keyword evidence="9 13" id="KW-0408">Iron</keyword>
<proteinExistence type="inferred from homology"/>
<protein>
    <recommendedName>
        <fullName evidence="18">Lipoxygenase</fullName>
    </recommendedName>
</protein>
<dbReference type="PROSITE" id="PS00711">
    <property type="entry name" value="LIPOXYGENASE_1"/>
    <property type="match status" value="1"/>
</dbReference>
<dbReference type="SMART" id="SM00308">
    <property type="entry name" value="LH2"/>
    <property type="match status" value="1"/>
</dbReference>
<dbReference type="InterPro" id="IPR036226">
    <property type="entry name" value="LipOase_C_sf"/>
</dbReference>
<dbReference type="PROSITE" id="PS51393">
    <property type="entry name" value="LIPOXYGENASE_3"/>
    <property type="match status" value="1"/>
</dbReference>
<dbReference type="PRINTS" id="PR00468">
    <property type="entry name" value="PLTLPOXGNASE"/>
</dbReference>
<evidence type="ECO:0000256" key="6">
    <source>
        <dbReference type="ARBA" id="ARBA00022832"/>
    </source>
</evidence>
<dbReference type="PRINTS" id="PR00087">
    <property type="entry name" value="LIPOXYGENASE"/>
</dbReference>
<dbReference type="InterPro" id="IPR027433">
    <property type="entry name" value="Lipoxygenase_dom_3"/>
</dbReference>
<evidence type="ECO:0000256" key="5">
    <source>
        <dbReference type="ARBA" id="ARBA00022767"/>
    </source>
</evidence>
<keyword evidence="7 13" id="KW-0223">Dioxygenase</keyword>
<evidence type="ECO:0000256" key="7">
    <source>
        <dbReference type="ARBA" id="ARBA00022964"/>
    </source>
</evidence>
<comment type="caution">
    <text evidence="12">Lacks conserved residue(s) required for the propagation of feature annotation.</text>
</comment>
<evidence type="ECO:0000256" key="2">
    <source>
        <dbReference type="ARBA" id="ARBA00009419"/>
    </source>
</evidence>
<dbReference type="InterPro" id="IPR020833">
    <property type="entry name" value="LipOase_Fe_BS"/>
</dbReference>
<evidence type="ECO:0000259" key="14">
    <source>
        <dbReference type="PROSITE" id="PS50095"/>
    </source>
</evidence>
<evidence type="ECO:0000256" key="8">
    <source>
        <dbReference type="ARBA" id="ARBA00023002"/>
    </source>
</evidence>
<dbReference type="Proteomes" id="UP000825935">
    <property type="component" value="Chromosome 4"/>
</dbReference>
<dbReference type="EMBL" id="CM035409">
    <property type="protein sequence ID" value="KAH7439863.1"/>
    <property type="molecule type" value="Genomic_DNA"/>
</dbReference>
<evidence type="ECO:0000313" key="16">
    <source>
        <dbReference type="EMBL" id="KAH7439861.1"/>
    </source>
</evidence>
<dbReference type="InterPro" id="IPR001246">
    <property type="entry name" value="LipOase_plant"/>
</dbReference>
<dbReference type="PROSITE" id="PS50095">
    <property type="entry name" value="PLAT"/>
    <property type="match status" value="1"/>
</dbReference>
<evidence type="ECO:0000256" key="13">
    <source>
        <dbReference type="RuleBase" id="RU003974"/>
    </source>
</evidence>
<evidence type="ECO:0000256" key="9">
    <source>
        <dbReference type="ARBA" id="ARBA00023004"/>
    </source>
</evidence>
<keyword evidence="11" id="KW-0275">Fatty acid biosynthesis</keyword>
<dbReference type="Gene3D" id="2.60.60.20">
    <property type="entry name" value="PLAT/LH2 domain"/>
    <property type="match status" value="1"/>
</dbReference>
<dbReference type="EMBL" id="CM035409">
    <property type="protein sequence ID" value="KAH7439861.1"/>
    <property type="molecule type" value="Genomic_DNA"/>
</dbReference>
<keyword evidence="10" id="KW-0443">Lipid metabolism</keyword>
<dbReference type="EMBL" id="CM035409">
    <property type="protein sequence ID" value="KAH7439862.1"/>
    <property type="molecule type" value="Genomic_DNA"/>
</dbReference>
<dbReference type="SUPFAM" id="SSF49723">
    <property type="entry name" value="Lipase/lipooxygenase domain (PLAT/LH2 domain)"/>
    <property type="match status" value="1"/>
</dbReference>
<dbReference type="Gene3D" id="4.10.375.10">
    <property type="entry name" value="Lipoxygenase-1, Domain 2"/>
    <property type="match status" value="1"/>
</dbReference>
<dbReference type="OrthoDB" id="407298at2759"/>
<dbReference type="FunFam" id="1.20.245.10:FF:000002">
    <property type="entry name" value="Lipoxygenase"/>
    <property type="match status" value="1"/>
</dbReference>
<dbReference type="GO" id="GO:0016702">
    <property type="term" value="F:oxidoreductase activity, acting on single donors with incorporation of molecular oxygen, incorporation of two atoms of oxygen"/>
    <property type="evidence" value="ECO:0007669"/>
    <property type="project" value="InterPro"/>
</dbReference>
<evidence type="ECO:0000256" key="1">
    <source>
        <dbReference type="ARBA" id="ARBA00001962"/>
    </source>
</evidence>
<feature type="domain" description="PLAT" evidence="14">
    <location>
        <begin position="36"/>
        <end position="159"/>
    </location>
</feature>
<dbReference type="EMBL" id="CM035409">
    <property type="protein sequence ID" value="KAH7439864.1"/>
    <property type="molecule type" value="Genomic_DNA"/>
</dbReference>
<dbReference type="GO" id="GO:0031408">
    <property type="term" value="P:oxylipin biosynthetic process"/>
    <property type="evidence" value="ECO:0007669"/>
    <property type="project" value="UniProtKB-KW"/>
</dbReference>
<keyword evidence="5" id="KW-0925">Oxylipin biosynthesis</keyword>
<gene>
    <name evidence="16" type="ORF">KP509_04G079400</name>
</gene>
<dbReference type="PANTHER" id="PTHR11771">
    <property type="entry name" value="LIPOXYGENASE"/>
    <property type="match status" value="1"/>
</dbReference>
<dbReference type="Pfam" id="PF00305">
    <property type="entry name" value="Lipoxygenase"/>
    <property type="match status" value="1"/>
</dbReference>
<dbReference type="GO" id="GO:0046872">
    <property type="term" value="F:metal ion binding"/>
    <property type="evidence" value="ECO:0007669"/>
    <property type="project" value="UniProtKB-KW"/>
</dbReference>
<comment type="cofactor">
    <cofactor evidence="1 13">
        <name>Fe cation</name>
        <dbReference type="ChEBI" id="CHEBI:24875"/>
    </cofactor>
</comment>